<keyword evidence="3" id="KW-1185">Reference proteome</keyword>
<dbReference type="InterPro" id="IPR013992">
    <property type="entry name" value="Adenylate_cyclase-assoc_CAP_N"/>
</dbReference>
<name>A0A0N4V6P6_ENTVE</name>
<evidence type="ECO:0000313" key="4">
    <source>
        <dbReference type="WBParaSite" id="EVEC_0000594001-mRNA-1"/>
    </source>
</evidence>
<dbReference type="GO" id="GO:0003779">
    <property type="term" value="F:actin binding"/>
    <property type="evidence" value="ECO:0007669"/>
    <property type="project" value="InterPro"/>
</dbReference>
<dbReference type="PROSITE" id="PS01088">
    <property type="entry name" value="CAP_1"/>
    <property type="match status" value="1"/>
</dbReference>
<accession>A0A0N4V6P6</accession>
<dbReference type="GO" id="GO:0007010">
    <property type="term" value="P:cytoskeleton organization"/>
    <property type="evidence" value="ECO:0007669"/>
    <property type="project" value="InterPro"/>
</dbReference>
<dbReference type="Pfam" id="PF01213">
    <property type="entry name" value="CAP_N-CM"/>
    <property type="match status" value="1"/>
</dbReference>
<dbReference type="EMBL" id="UXUI01008200">
    <property type="protein sequence ID" value="VDD90800.1"/>
    <property type="molecule type" value="Genomic_DNA"/>
</dbReference>
<gene>
    <name evidence="2" type="ORF">EVEC_LOCUS5551</name>
</gene>
<dbReference type="OrthoDB" id="5860936at2759"/>
<evidence type="ECO:0000256" key="1">
    <source>
        <dbReference type="SAM" id="MobiDB-lite"/>
    </source>
</evidence>
<dbReference type="InterPro" id="IPR018106">
    <property type="entry name" value="CAP_CS_N"/>
</dbReference>
<sequence>MAGNAQFEKLIQRLEVATTRLEALSSQKPALAPKPGSTVTAAVSAPG</sequence>
<reference evidence="4" key="1">
    <citation type="submission" date="2017-02" db="UniProtKB">
        <authorList>
            <consortium name="WormBaseParasite"/>
        </authorList>
    </citation>
    <scope>IDENTIFICATION</scope>
</reference>
<evidence type="ECO:0000313" key="2">
    <source>
        <dbReference type="EMBL" id="VDD90800.1"/>
    </source>
</evidence>
<organism evidence="4">
    <name type="scientific">Enterobius vermicularis</name>
    <name type="common">Human pinworm</name>
    <dbReference type="NCBI Taxonomy" id="51028"/>
    <lineage>
        <taxon>Eukaryota</taxon>
        <taxon>Metazoa</taxon>
        <taxon>Ecdysozoa</taxon>
        <taxon>Nematoda</taxon>
        <taxon>Chromadorea</taxon>
        <taxon>Rhabditida</taxon>
        <taxon>Spirurina</taxon>
        <taxon>Oxyuridomorpha</taxon>
        <taxon>Oxyuroidea</taxon>
        <taxon>Oxyuridae</taxon>
        <taxon>Enterobius</taxon>
    </lineage>
</organism>
<feature type="region of interest" description="Disordered" evidence="1">
    <location>
        <begin position="27"/>
        <end position="47"/>
    </location>
</feature>
<evidence type="ECO:0000313" key="3">
    <source>
        <dbReference type="Proteomes" id="UP000274131"/>
    </source>
</evidence>
<reference evidence="2 3" key="2">
    <citation type="submission" date="2018-10" db="EMBL/GenBank/DDBJ databases">
        <authorList>
            <consortium name="Pathogen Informatics"/>
        </authorList>
    </citation>
    <scope>NUCLEOTIDE SEQUENCE [LARGE SCALE GENOMIC DNA]</scope>
</reference>
<protein>
    <submittedName>
        <fullName evidence="4">CAP_N domain-containing protein</fullName>
    </submittedName>
</protein>
<proteinExistence type="predicted"/>
<dbReference type="WBParaSite" id="EVEC_0000594001-mRNA-1">
    <property type="protein sequence ID" value="EVEC_0000594001-mRNA-1"/>
    <property type="gene ID" value="EVEC_0000594001"/>
</dbReference>
<dbReference type="Proteomes" id="UP000274131">
    <property type="component" value="Unassembled WGS sequence"/>
</dbReference>
<dbReference type="AlphaFoldDB" id="A0A0N4V6P6"/>